<sequence>MSSYVALVIGSTGAVGRDLVAELVSSSRCTKVIALSRRDVPESKWNSVFPSMDFETAGKKLQVQKVDFDHFSESDISGPDKVDAVFSCLGTTRKDAVDLDYVLKVAELAKAAGVPYFGLLTSQGANKDSWFLYPQTKGEVEDRVQQLQFDRTSIFRPGMLQRGDLLRGTEKMFGWMIPGSYQISVRATAKGMIYDYENGEGGVKEWSHAALKTFE</sequence>
<dbReference type="Pfam" id="PF13460">
    <property type="entry name" value="NAD_binding_10"/>
    <property type="match status" value="1"/>
</dbReference>
<dbReference type="EMBL" id="JH598180">
    <property type="status" value="NOT_ANNOTATED_CDS"/>
    <property type="molecule type" value="Genomic_DNA"/>
</dbReference>
<accession>M4BEQ2</accession>
<dbReference type="OMA" id="CIENAKA"/>
<dbReference type="InterPro" id="IPR016040">
    <property type="entry name" value="NAD(P)-bd_dom"/>
</dbReference>
<reference evidence="3" key="1">
    <citation type="journal article" date="2010" name="Science">
        <title>Signatures of adaptation to obligate biotrophy in the Hyaloperonospora arabidopsidis genome.</title>
        <authorList>
            <person name="Baxter L."/>
            <person name="Tripathy S."/>
            <person name="Ishaque N."/>
            <person name="Boot N."/>
            <person name="Cabral A."/>
            <person name="Kemen E."/>
            <person name="Thines M."/>
            <person name="Ah-Fong A."/>
            <person name="Anderson R."/>
            <person name="Badejoko W."/>
            <person name="Bittner-Eddy P."/>
            <person name="Boore J.L."/>
            <person name="Chibucos M.C."/>
            <person name="Coates M."/>
            <person name="Dehal P."/>
            <person name="Delehaunty K."/>
            <person name="Dong S."/>
            <person name="Downton P."/>
            <person name="Dumas B."/>
            <person name="Fabro G."/>
            <person name="Fronick C."/>
            <person name="Fuerstenberg S.I."/>
            <person name="Fulton L."/>
            <person name="Gaulin E."/>
            <person name="Govers F."/>
            <person name="Hughes L."/>
            <person name="Humphray S."/>
            <person name="Jiang R.H."/>
            <person name="Judelson H."/>
            <person name="Kamoun S."/>
            <person name="Kyung K."/>
            <person name="Meijer H."/>
            <person name="Minx P."/>
            <person name="Morris P."/>
            <person name="Nelson J."/>
            <person name="Phuntumart V."/>
            <person name="Qutob D."/>
            <person name="Rehmany A."/>
            <person name="Rougon-Cardoso A."/>
            <person name="Ryden P."/>
            <person name="Torto-Alalibo T."/>
            <person name="Studholme D."/>
            <person name="Wang Y."/>
            <person name="Win J."/>
            <person name="Wood J."/>
            <person name="Clifton S.W."/>
            <person name="Rogers J."/>
            <person name="Van den Ackerveken G."/>
            <person name="Jones J.D."/>
            <person name="McDowell J.M."/>
            <person name="Beynon J."/>
            <person name="Tyler B.M."/>
        </authorList>
    </citation>
    <scope>NUCLEOTIDE SEQUENCE [LARGE SCALE GENOMIC DNA]</scope>
    <source>
        <strain evidence="3">Emoy2</strain>
    </source>
</reference>
<evidence type="ECO:0000313" key="3">
    <source>
        <dbReference type="Proteomes" id="UP000011713"/>
    </source>
</evidence>
<name>M4BEQ2_HYAAE</name>
<dbReference type="SUPFAM" id="SSF51735">
    <property type="entry name" value="NAD(P)-binding Rossmann-fold domains"/>
    <property type="match status" value="1"/>
</dbReference>
<dbReference type="VEuPathDB" id="FungiDB:HpaG804770"/>
<proteinExistence type="predicted"/>
<evidence type="ECO:0000259" key="1">
    <source>
        <dbReference type="Pfam" id="PF13460"/>
    </source>
</evidence>
<evidence type="ECO:0000313" key="2">
    <source>
        <dbReference type="EnsemblProtists" id="HpaP804770"/>
    </source>
</evidence>
<dbReference type="EnsemblProtists" id="HpaT804770">
    <property type="protein sequence ID" value="HpaP804770"/>
    <property type="gene ID" value="HpaG804770"/>
</dbReference>
<dbReference type="STRING" id="559515.M4BEQ2"/>
<dbReference type="eggNOG" id="KOG4039">
    <property type="taxonomic scope" value="Eukaryota"/>
</dbReference>
<dbReference type="PANTHER" id="PTHR14097:SF7">
    <property type="entry name" value="OXIDOREDUCTASE HTATIP2"/>
    <property type="match status" value="1"/>
</dbReference>
<organism evidence="2 3">
    <name type="scientific">Hyaloperonospora arabidopsidis (strain Emoy2)</name>
    <name type="common">Downy mildew agent</name>
    <name type="synonym">Peronospora arabidopsidis</name>
    <dbReference type="NCBI Taxonomy" id="559515"/>
    <lineage>
        <taxon>Eukaryota</taxon>
        <taxon>Sar</taxon>
        <taxon>Stramenopiles</taxon>
        <taxon>Oomycota</taxon>
        <taxon>Peronosporomycetes</taxon>
        <taxon>Peronosporales</taxon>
        <taxon>Peronosporaceae</taxon>
        <taxon>Hyaloperonospora</taxon>
    </lineage>
</organism>
<dbReference type="HOGENOM" id="CLU_071330_4_0_1"/>
<keyword evidence="3" id="KW-1185">Reference proteome</keyword>
<dbReference type="Gene3D" id="3.40.50.720">
    <property type="entry name" value="NAD(P)-binding Rossmann-like Domain"/>
    <property type="match status" value="1"/>
</dbReference>
<dbReference type="GO" id="GO:0051170">
    <property type="term" value="P:import into nucleus"/>
    <property type="evidence" value="ECO:0007669"/>
    <property type="project" value="TreeGrafter"/>
</dbReference>
<dbReference type="InParanoid" id="M4BEQ2"/>
<reference evidence="2" key="2">
    <citation type="submission" date="2015-06" db="UniProtKB">
        <authorList>
            <consortium name="EnsemblProtists"/>
        </authorList>
    </citation>
    <scope>IDENTIFICATION</scope>
    <source>
        <strain evidence="2">Emoy2</strain>
    </source>
</reference>
<dbReference type="InterPro" id="IPR036291">
    <property type="entry name" value="NAD(P)-bd_dom_sf"/>
</dbReference>
<feature type="domain" description="NAD(P)-binding" evidence="1">
    <location>
        <begin position="10"/>
        <end position="164"/>
    </location>
</feature>
<dbReference type="GO" id="GO:0005737">
    <property type="term" value="C:cytoplasm"/>
    <property type="evidence" value="ECO:0007669"/>
    <property type="project" value="TreeGrafter"/>
</dbReference>
<dbReference type="PANTHER" id="PTHR14097">
    <property type="entry name" value="OXIDOREDUCTASE HTATIP2"/>
    <property type="match status" value="1"/>
</dbReference>
<dbReference type="AlphaFoldDB" id="M4BEQ2"/>
<dbReference type="Proteomes" id="UP000011713">
    <property type="component" value="Unassembled WGS sequence"/>
</dbReference>
<protein>
    <recommendedName>
        <fullName evidence="1">NAD(P)-binding domain-containing protein</fullName>
    </recommendedName>
</protein>